<dbReference type="Proteomes" id="UP000800235">
    <property type="component" value="Unassembled WGS sequence"/>
</dbReference>
<name>A0A9P4NKB3_9PEZI</name>
<feature type="transmembrane region" description="Helical" evidence="3">
    <location>
        <begin position="415"/>
        <end position="433"/>
    </location>
</feature>
<feature type="transmembrane region" description="Helical" evidence="3">
    <location>
        <begin position="99"/>
        <end position="120"/>
    </location>
</feature>
<dbReference type="InterPro" id="IPR020846">
    <property type="entry name" value="MFS_dom"/>
</dbReference>
<dbReference type="AlphaFoldDB" id="A0A9P4NKB3"/>
<dbReference type="PROSITE" id="PS50850">
    <property type="entry name" value="MFS"/>
    <property type="match status" value="1"/>
</dbReference>
<dbReference type="GO" id="GO:0005886">
    <property type="term" value="C:plasma membrane"/>
    <property type="evidence" value="ECO:0007669"/>
    <property type="project" value="UniProtKB-SubCell"/>
</dbReference>
<reference evidence="5" key="1">
    <citation type="journal article" date="2020" name="Stud. Mycol.">
        <title>101 Dothideomycetes genomes: a test case for predicting lifestyles and emergence of pathogens.</title>
        <authorList>
            <person name="Haridas S."/>
            <person name="Albert R."/>
            <person name="Binder M."/>
            <person name="Bloem J."/>
            <person name="Labutti K."/>
            <person name="Salamov A."/>
            <person name="Andreopoulos B."/>
            <person name="Baker S."/>
            <person name="Barry K."/>
            <person name="Bills G."/>
            <person name="Bluhm B."/>
            <person name="Cannon C."/>
            <person name="Castanera R."/>
            <person name="Culley D."/>
            <person name="Daum C."/>
            <person name="Ezra D."/>
            <person name="Gonzalez J."/>
            <person name="Henrissat B."/>
            <person name="Kuo A."/>
            <person name="Liang C."/>
            <person name="Lipzen A."/>
            <person name="Lutzoni F."/>
            <person name="Magnuson J."/>
            <person name="Mondo S."/>
            <person name="Nolan M."/>
            <person name="Ohm R."/>
            <person name="Pangilinan J."/>
            <person name="Park H.-J."/>
            <person name="Ramirez L."/>
            <person name="Alfaro M."/>
            <person name="Sun H."/>
            <person name="Tritt A."/>
            <person name="Yoshinaga Y."/>
            <person name="Zwiers L.-H."/>
            <person name="Turgeon B."/>
            <person name="Goodwin S."/>
            <person name="Spatafora J."/>
            <person name="Crous P."/>
            <person name="Grigoriev I."/>
        </authorList>
    </citation>
    <scope>NUCLEOTIDE SEQUENCE</scope>
    <source>
        <strain evidence="5">CBS 130266</strain>
    </source>
</reference>
<feature type="transmembrane region" description="Helical" evidence="3">
    <location>
        <begin position="445"/>
        <end position="463"/>
    </location>
</feature>
<dbReference type="InterPro" id="IPR011701">
    <property type="entry name" value="MFS"/>
</dbReference>
<keyword evidence="3" id="KW-0812">Transmembrane</keyword>
<keyword evidence="2" id="KW-1003">Cell membrane</keyword>
<dbReference type="Pfam" id="PF07690">
    <property type="entry name" value="MFS_1"/>
    <property type="match status" value="1"/>
</dbReference>
<evidence type="ECO:0000256" key="2">
    <source>
        <dbReference type="ARBA" id="ARBA00022475"/>
    </source>
</evidence>
<accession>A0A9P4NKB3</accession>
<comment type="caution">
    <text evidence="5">The sequence shown here is derived from an EMBL/GenBank/DDBJ whole genome shotgun (WGS) entry which is preliminary data.</text>
</comment>
<evidence type="ECO:0000313" key="5">
    <source>
        <dbReference type="EMBL" id="KAF2424475.1"/>
    </source>
</evidence>
<feature type="transmembrane region" description="Helical" evidence="3">
    <location>
        <begin position="59"/>
        <end position="79"/>
    </location>
</feature>
<evidence type="ECO:0000256" key="1">
    <source>
        <dbReference type="ARBA" id="ARBA00004429"/>
    </source>
</evidence>
<feature type="transmembrane region" description="Helical" evidence="3">
    <location>
        <begin position="323"/>
        <end position="344"/>
    </location>
</feature>
<evidence type="ECO:0000256" key="3">
    <source>
        <dbReference type="SAM" id="Phobius"/>
    </source>
</evidence>
<keyword evidence="3" id="KW-0472">Membrane</keyword>
<dbReference type="EMBL" id="MU007074">
    <property type="protein sequence ID" value="KAF2424475.1"/>
    <property type="molecule type" value="Genomic_DNA"/>
</dbReference>
<proteinExistence type="predicted"/>
<dbReference type="OrthoDB" id="546893at2759"/>
<keyword evidence="3" id="KW-1133">Transmembrane helix</keyword>
<keyword evidence="6" id="KW-1185">Reference proteome</keyword>
<protein>
    <submittedName>
        <fullName evidence="5">L-fucose permease Glucose/galactose transporter-like protein</fullName>
    </submittedName>
</protein>
<comment type="subcellular location">
    <subcellularLocation>
        <location evidence="1">Cell inner membrane</location>
        <topology evidence="1">Multi-pass membrane protein</topology>
    </subcellularLocation>
</comment>
<feature type="transmembrane region" description="Helical" evidence="3">
    <location>
        <begin position="127"/>
        <end position="145"/>
    </location>
</feature>
<dbReference type="SUPFAM" id="SSF103473">
    <property type="entry name" value="MFS general substrate transporter"/>
    <property type="match status" value="1"/>
</dbReference>
<feature type="transmembrane region" description="Helical" evidence="3">
    <location>
        <begin position="225"/>
        <end position="247"/>
    </location>
</feature>
<feature type="domain" description="Major facilitator superfamily (MFS) profile" evidence="4">
    <location>
        <begin position="61"/>
        <end position="468"/>
    </location>
</feature>
<dbReference type="Gene3D" id="1.20.1250.20">
    <property type="entry name" value="MFS general substrate transporter like domains"/>
    <property type="match status" value="2"/>
</dbReference>
<evidence type="ECO:0000313" key="6">
    <source>
        <dbReference type="Proteomes" id="UP000800235"/>
    </source>
</evidence>
<dbReference type="GO" id="GO:0022857">
    <property type="term" value="F:transmembrane transporter activity"/>
    <property type="evidence" value="ECO:0007669"/>
    <property type="project" value="InterPro"/>
</dbReference>
<dbReference type="InterPro" id="IPR050375">
    <property type="entry name" value="MFS_TsgA-like"/>
</dbReference>
<feature type="transmembrane region" description="Helical" evidence="3">
    <location>
        <begin position="281"/>
        <end position="303"/>
    </location>
</feature>
<feature type="transmembrane region" description="Helical" evidence="3">
    <location>
        <begin position="351"/>
        <end position="368"/>
    </location>
</feature>
<dbReference type="PANTHER" id="PTHR43702:SF5">
    <property type="entry name" value="MAJOR FACILITATOR SUPERFAMILY (MFS) PROFILE DOMAIN-CONTAINING PROTEIN"/>
    <property type="match status" value="1"/>
</dbReference>
<gene>
    <name evidence="5" type="ORF">EJ08DRAFT_412695</name>
</gene>
<evidence type="ECO:0000259" key="4">
    <source>
        <dbReference type="PROSITE" id="PS50850"/>
    </source>
</evidence>
<sequence>MGVKFFGLGGNQEPSLDEIHTQQERRPSAVVAMDLARRRKSVADKEITGASQITTRQSIVPVTLVTILFFLWGFAYGLLDVLNSRFQVALDISKGKSSGLQAAYFGAYFIGPLTYSGWFVRKFGYRYTFMLGLGIYCVGALMFWPSAVKRSFPGFCGSMFIVGSGLSTLETSANPYIAVCGPPKWSEFRLELSQSFQAVGSVVAPVLASFVIFKNVGADGKSLEAVQFVYLGIAAFVGLLAIVFYFVPLPEITDADMADQAEMTTAATGYVDKPMRKQYTLFFGVAAQFSYVGAQVAIASYFINFYEDARPDLPRLVSQKQGANYYAIAQGLFAIGRFSAAGLMYVTKARYILLAYQSLIMVFLAAAIGTNTGGSGGPNWGGLALLMIVLFFESCIFPTIFTLSLRGLGRHTKRGASFLVASVCGGAVIPAILGTTADKIGTRKAMIVPLAFFLIAWAFPIYLNAFKAKELDAYSHSHVGVEPDAIDPDSRVGSVSMSKDVEAAHVEIKN</sequence>
<organism evidence="5 6">
    <name type="scientific">Tothia fuscella</name>
    <dbReference type="NCBI Taxonomy" id="1048955"/>
    <lineage>
        <taxon>Eukaryota</taxon>
        <taxon>Fungi</taxon>
        <taxon>Dikarya</taxon>
        <taxon>Ascomycota</taxon>
        <taxon>Pezizomycotina</taxon>
        <taxon>Dothideomycetes</taxon>
        <taxon>Pleosporomycetidae</taxon>
        <taxon>Venturiales</taxon>
        <taxon>Cylindrosympodiaceae</taxon>
        <taxon>Tothia</taxon>
    </lineage>
</organism>
<dbReference type="InterPro" id="IPR036259">
    <property type="entry name" value="MFS_trans_sf"/>
</dbReference>
<feature type="transmembrane region" description="Helical" evidence="3">
    <location>
        <begin position="380"/>
        <end position="403"/>
    </location>
</feature>
<dbReference type="PANTHER" id="PTHR43702">
    <property type="entry name" value="L-FUCOSE-PROTON SYMPORTER"/>
    <property type="match status" value="1"/>
</dbReference>